<evidence type="ECO:0000256" key="8">
    <source>
        <dbReference type="PIRNR" id="PIRNR001589"/>
    </source>
</evidence>
<name>A0A075MXY8_9ARCH</name>
<dbReference type="SUPFAM" id="SSF52402">
    <property type="entry name" value="Adenine nucleotide alpha hydrolases-like"/>
    <property type="match status" value="1"/>
</dbReference>
<dbReference type="Gene3D" id="3.60.20.10">
    <property type="entry name" value="Glutamine Phosphoribosylpyrophosphate, subunit 1, domain 1"/>
    <property type="match status" value="1"/>
</dbReference>
<keyword evidence="4 8" id="KW-0067">ATP-binding</keyword>
<dbReference type="CDD" id="cd01991">
    <property type="entry name" value="Asn_synthase_B_C"/>
    <property type="match status" value="1"/>
</dbReference>
<evidence type="ECO:0000256" key="6">
    <source>
        <dbReference type="ARBA" id="ARBA00029440"/>
    </source>
</evidence>
<dbReference type="RefSeq" id="WP_148701894.1">
    <property type="nucleotide sequence ID" value="NZ_CP007174.1"/>
</dbReference>
<keyword evidence="3 8" id="KW-0547">Nucleotide-binding</keyword>
<proteinExistence type="predicted"/>
<evidence type="ECO:0000256" key="5">
    <source>
        <dbReference type="ARBA" id="ARBA00022888"/>
    </source>
</evidence>
<dbReference type="GO" id="GO:0005829">
    <property type="term" value="C:cytosol"/>
    <property type="evidence" value="ECO:0007669"/>
    <property type="project" value="TreeGrafter"/>
</dbReference>
<evidence type="ECO:0000313" key="14">
    <source>
        <dbReference type="Proteomes" id="UP000028194"/>
    </source>
</evidence>
<dbReference type="EC" id="6.3.5.4" evidence="8"/>
<dbReference type="GeneID" id="41599104"/>
<dbReference type="InterPro" id="IPR014729">
    <property type="entry name" value="Rossmann-like_a/b/a_fold"/>
</dbReference>
<dbReference type="AlphaFoldDB" id="A0A075MXY8"/>
<gene>
    <name evidence="13" type="ORF">NTE_03474</name>
</gene>
<dbReference type="PROSITE" id="PS51278">
    <property type="entry name" value="GATASE_TYPE_2"/>
    <property type="match status" value="1"/>
</dbReference>
<dbReference type="Gene3D" id="3.40.50.620">
    <property type="entry name" value="HUPs"/>
    <property type="match status" value="1"/>
</dbReference>
<evidence type="ECO:0000256" key="4">
    <source>
        <dbReference type="ARBA" id="ARBA00022840"/>
    </source>
</evidence>
<protein>
    <recommendedName>
        <fullName evidence="8">Putative asparagine synthetase [glutamine-hydrolyzing]</fullName>
        <ecNumber evidence="8">6.3.5.4</ecNumber>
    </recommendedName>
</protein>
<feature type="binding site" evidence="10">
    <location>
        <begin position="447"/>
        <end position="448"/>
    </location>
    <ligand>
        <name>ATP</name>
        <dbReference type="ChEBI" id="CHEBI:30616"/>
    </ligand>
</feature>
<dbReference type="InterPro" id="IPR029055">
    <property type="entry name" value="Ntn_hydrolases_N"/>
</dbReference>
<dbReference type="KEGG" id="nev:NTE_03474"/>
<feature type="domain" description="Glutamine amidotransferase type-2" evidence="12">
    <location>
        <begin position="2"/>
        <end position="261"/>
    </location>
</feature>
<dbReference type="Proteomes" id="UP000028194">
    <property type="component" value="Chromosome"/>
</dbReference>
<dbReference type="InterPro" id="IPR050795">
    <property type="entry name" value="Asn_Synthetase"/>
</dbReference>
<dbReference type="PIRSF" id="PIRSF001589">
    <property type="entry name" value="Asn_synthetase_glu-h"/>
    <property type="match status" value="1"/>
</dbReference>
<keyword evidence="1 13" id="KW-0436">Ligase</keyword>
<dbReference type="GO" id="GO:0004066">
    <property type="term" value="F:asparagine synthase (glutamine-hydrolyzing) activity"/>
    <property type="evidence" value="ECO:0007669"/>
    <property type="project" value="UniProtKB-EC"/>
</dbReference>
<evidence type="ECO:0000259" key="12">
    <source>
        <dbReference type="PROSITE" id="PS51278"/>
    </source>
</evidence>
<dbReference type="Pfam" id="PF13522">
    <property type="entry name" value="GATase_6"/>
    <property type="match status" value="1"/>
</dbReference>
<feature type="active site" description="For GATase activity" evidence="9">
    <location>
        <position position="2"/>
    </location>
</feature>
<organism evidence="13 14">
    <name type="scientific">Candidatus Nitrososphaera evergladensis SR1</name>
    <dbReference type="NCBI Taxonomy" id="1459636"/>
    <lineage>
        <taxon>Archaea</taxon>
        <taxon>Nitrososphaerota</taxon>
        <taxon>Nitrososphaeria</taxon>
        <taxon>Nitrososphaerales</taxon>
        <taxon>Nitrososphaeraceae</taxon>
        <taxon>Nitrososphaera</taxon>
    </lineage>
</organism>
<sequence length="665" mass="74593">MCGIAGVLGKSENKKQKKTNVVPLVKSMLSCMVHRGPDGAGIAADDEVIINTNSIASLAAYKIRASSSVVGHNRLAIVGGTTCGSQPFVSCDKRLVLEHNGEIYNYKLLRKKLENCHNFKTLTDSEVIVHLLEDNLKTIEEQSEEKERERREKKTSEKEENSKAKILELEATASEEAGAILLKAIQKTIAELDGVYALVIRDTKTGYTALVRDRLGVRQLYYAQTDKFLAFASELKALWKIGINEQIERVMPCTAVMISPGCEKIETHAVASIMSDIVLVAADDNRRWKERRKKKKVGGGRRSNDNNNNYWKPRYYRTMRKSLREYRLALLKSMQKRTQDFERIGIIFSGGIDSVMIAHLAKQMVPNIICYTGGIKGSSDIEYARQIAKELDLDLRVNEMTRQDIEELVPEIITVIEDNNAGQVEVALPVYAAVELAHKDGIRVMLSGQAADELFGGYPWYAKVVEREGYDKLREHMTEDLFLLYKETLEREDKITMAHSVELRVPFLDPEVVNVAMRINPCFNVKGGDDIFGKHVHRELAVAMGIPRNIAYRVKEAAQHGSGTHGALDAIARRSGFASSDVPDSYLEELRGRERIGSSQRYGYLFGNKRSWVAEPHVQMYLDKMARTVLPNFDTLVRSSVSSSSMTPLALVKEKAGSRNSAKFP</sequence>
<keyword evidence="5 9" id="KW-0061">Asparagine biosynthesis</keyword>
<dbReference type="Pfam" id="PF13537">
    <property type="entry name" value="GATase_7"/>
    <property type="match status" value="1"/>
</dbReference>
<evidence type="ECO:0000256" key="2">
    <source>
        <dbReference type="ARBA" id="ARBA00022605"/>
    </source>
</evidence>
<keyword evidence="9" id="KW-0315">Glutamine amidotransferase</keyword>
<comment type="pathway">
    <text evidence="6">Amino-acid biosynthesis.</text>
</comment>
<evidence type="ECO:0000313" key="13">
    <source>
        <dbReference type="EMBL" id="AIF85502.1"/>
    </source>
</evidence>
<dbReference type="EMBL" id="CP007174">
    <property type="protein sequence ID" value="AIF85502.1"/>
    <property type="molecule type" value="Genomic_DNA"/>
</dbReference>
<reference evidence="13 14" key="1">
    <citation type="journal article" date="2014" name="PLoS ONE">
        <title>Genome Sequence of Candidatus Nitrososphaera evergladensis from Group I.1b Enriched from Everglades Soil Reveals Novel Genomic Features of the Ammonia-Oxidizing Archaea.</title>
        <authorList>
            <person name="Zhalnina K.V."/>
            <person name="Dias R."/>
            <person name="Leonard M.T."/>
            <person name="Dorr de Quadros P."/>
            <person name="Camargo F.A."/>
            <person name="Drew J.C."/>
            <person name="Farmerie W.G."/>
            <person name="Daroub S.H."/>
            <person name="Triplett E.W."/>
        </authorList>
    </citation>
    <scope>NUCLEOTIDE SEQUENCE [LARGE SCALE GENOMIC DNA]</scope>
    <source>
        <strain evidence="13 14">SR1</strain>
    </source>
</reference>
<keyword evidence="2 9" id="KW-0028">Amino-acid biosynthesis</keyword>
<evidence type="ECO:0000256" key="3">
    <source>
        <dbReference type="ARBA" id="ARBA00022741"/>
    </source>
</evidence>
<dbReference type="eggNOG" id="arCOG00093">
    <property type="taxonomic scope" value="Archaea"/>
</dbReference>
<dbReference type="GO" id="GO:0005524">
    <property type="term" value="F:ATP binding"/>
    <property type="evidence" value="ECO:0007669"/>
    <property type="project" value="UniProtKB-KW"/>
</dbReference>
<dbReference type="eggNOG" id="arCOG00071">
    <property type="taxonomic scope" value="Archaea"/>
</dbReference>
<dbReference type="NCBIfam" id="TIGR01536">
    <property type="entry name" value="asn_synth_AEB"/>
    <property type="match status" value="1"/>
</dbReference>
<evidence type="ECO:0000256" key="9">
    <source>
        <dbReference type="PIRSR" id="PIRSR001589-1"/>
    </source>
</evidence>
<dbReference type="InterPro" id="IPR006426">
    <property type="entry name" value="Asn_synth_AEB"/>
</dbReference>
<accession>A0A075MXY8</accession>
<feature type="region of interest" description="Disordered" evidence="11">
    <location>
        <begin position="141"/>
        <end position="162"/>
    </location>
</feature>
<evidence type="ECO:0000256" key="1">
    <source>
        <dbReference type="ARBA" id="ARBA00022598"/>
    </source>
</evidence>
<dbReference type="PANTHER" id="PTHR11772">
    <property type="entry name" value="ASPARAGINE SYNTHETASE"/>
    <property type="match status" value="1"/>
</dbReference>
<dbReference type="GO" id="GO:0006529">
    <property type="term" value="P:asparagine biosynthetic process"/>
    <property type="evidence" value="ECO:0007669"/>
    <property type="project" value="UniProtKB-KW"/>
</dbReference>
<evidence type="ECO:0000256" key="7">
    <source>
        <dbReference type="ARBA" id="ARBA00048741"/>
    </source>
</evidence>
<dbReference type="OrthoDB" id="8692at2157"/>
<evidence type="ECO:0000256" key="11">
    <source>
        <dbReference type="SAM" id="MobiDB-lite"/>
    </source>
</evidence>
<dbReference type="PANTHER" id="PTHR11772:SF2">
    <property type="entry name" value="ASPARAGINE SYNTHETASE [GLUTAMINE-HYDROLYZING]"/>
    <property type="match status" value="1"/>
</dbReference>
<keyword evidence="14" id="KW-1185">Reference proteome</keyword>
<comment type="catalytic activity">
    <reaction evidence="7 8">
        <text>L-aspartate + L-glutamine + ATP + H2O = L-asparagine + L-glutamate + AMP + diphosphate + H(+)</text>
        <dbReference type="Rhea" id="RHEA:12228"/>
        <dbReference type="ChEBI" id="CHEBI:15377"/>
        <dbReference type="ChEBI" id="CHEBI:15378"/>
        <dbReference type="ChEBI" id="CHEBI:29985"/>
        <dbReference type="ChEBI" id="CHEBI:29991"/>
        <dbReference type="ChEBI" id="CHEBI:30616"/>
        <dbReference type="ChEBI" id="CHEBI:33019"/>
        <dbReference type="ChEBI" id="CHEBI:58048"/>
        <dbReference type="ChEBI" id="CHEBI:58359"/>
        <dbReference type="ChEBI" id="CHEBI:456215"/>
        <dbReference type="EC" id="6.3.5.4"/>
    </reaction>
</comment>
<dbReference type="CDD" id="cd00352">
    <property type="entry name" value="Gn_AT_II"/>
    <property type="match status" value="1"/>
</dbReference>
<dbReference type="Pfam" id="PF00733">
    <property type="entry name" value="Asn_synthase"/>
    <property type="match status" value="2"/>
</dbReference>
<dbReference type="STRING" id="1459636.NTE_03474"/>
<feature type="binding site" evidence="10">
    <location>
        <position position="124"/>
    </location>
    <ligand>
        <name>L-glutamine</name>
        <dbReference type="ChEBI" id="CHEBI:58359"/>
    </ligand>
</feature>
<dbReference type="InterPro" id="IPR001962">
    <property type="entry name" value="Asn_synthase"/>
</dbReference>
<dbReference type="InterPro" id="IPR017932">
    <property type="entry name" value="GATase_2_dom"/>
</dbReference>
<evidence type="ECO:0000256" key="10">
    <source>
        <dbReference type="PIRSR" id="PIRSR001589-2"/>
    </source>
</evidence>
<dbReference type="HOGENOM" id="CLU_014658_4_0_2"/>
<dbReference type="SUPFAM" id="SSF56235">
    <property type="entry name" value="N-terminal nucleophile aminohydrolases (Ntn hydrolases)"/>
    <property type="match status" value="1"/>
</dbReference>